<dbReference type="Pfam" id="PF09469">
    <property type="entry name" value="Cobl"/>
    <property type="match status" value="1"/>
</dbReference>
<feature type="region of interest" description="Disordered" evidence="1">
    <location>
        <begin position="208"/>
        <end position="233"/>
    </location>
</feature>
<dbReference type="InterPro" id="IPR039895">
    <property type="entry name" value="COBL-like"/>
</dbReference>
<dbReference type="Proteomes" id="UP000261620">
    <property type="component" value="Unplaced"/>
</dbReference>
<dbReference type="Gene3D" id="3.10.20.90">
    <property type="entry name" value="Phosphatidylinositol 3-kinase Catalytic Subunit, Chain A, domain 1"/>
    <property type="match status" value="1"/>
</dbReference>
<sequence length="261" mass="29339">MDLLVTLCASYHLNPTDFTVEVLSPNKDNISFKPNSPIGLLEANKIVLKPKGVEEKIRRPYMPEASVRLLINYNKSHKAVVRVSPRVPLKTLLPAVCEKCEFKVTTTVLLRDFQSKEQLDMSKTLDEYGLREVFAKDMSAEEPVDPEHQRKTSEASMSDFLLEKKEKKGAGFFSLFRRERKKSEMVGDFVSLWKTSLLECKPPASCSNTLPAEMPKKRHAPQPPMGASQSIPSNLNVDHLRGPQVGLQGGFCVLLIYHIVS</sequence>
<protein>
    <recommendedName>
        <fullName evidence="2">Cordon-bleu ubiquitin-like domain-containing protein</fullName>
    </recommendedName>
</protein>
<feature type="domain" description="Cordon-bleu ubiquitin-like" evidence="2">
    <location>
        <begin position="59"/>
        <end position="141"/>
    </location>
</feature>
<evidence type="ECO:0000313" key="3">
    <source>
        <dbReference type="Ensembl" id="ENSMMOP00000005752.1"/>
    </source>
</evidence>
<dbReference type="PANTHER" id="PTHR21557:SF2">
    <property type="entry name" value="CORDON-BLEU PROTEIN-LIKE 1"/>
    <property type="match status" value="1"/>
</dbReference>
<dbReference type="InterPro" id="IPR019025">
    <property type="entry name" value="Cordon-bleu_ubiquitin_domain"/>
</dbReference>
<evidence type="ECO:0000259" key="2">
    <source>
        <dbReference type="Pfam" id="PF09469"/>
    </source>
</evidence>
<name>A0A3Q3W2C7_MOLML</name>
<organism evidence="3 4">
    <name type="scientific">Mola mola</name>
    <name type="common">Ocean sunfish</name>
    <name type="synonym">Tetraodon mola</name>
    <dbReference type="NCBI Taxonomy" id="94237"/>
    <lineage>
        <taxon>Eukaryota</taxon>
        <taxon>Metazoa</taxon>
        <taxon>Chordata</taxon>
        <taxon>Craniata</taxon>
        <taxon>Vertebrata</taxon>
        <taxon>Euteleostomi</taxon>
        <taxon>Actinopterygii</taxon>
        <taxon>Neopterygii</taxon>
        <taxon>Teleostei</taxon>
        <taxon>Neoteleostei</taxon>
        <taxon>Acanthomorphata</taxon>
        <taxon>Eupercaria</taxon>
        <taxon>Tetraodontiformes</taxon>
        <taxon>Molidae</taxon>
        <taxon>Mola</taxon>
    </lineage>
</organism>
<evidence type="ECO:0000313" key="4">
    <source>
        <dbReference type="Proteomes" id="UP000261620"/>
    </source>
</evidence>
<dbReference type="AlphaFoldDB" id="A0A3Q3W2C7"/>
<dbReference type="Ensembl" id="ENSMMOT00000005854.1">
    <property type="protein sequence ID" value="ENSMMOP00000005752.1"/>
    <property type="gene ID" value="ENSMMOG00000004531.1"/>
</dbReference>
<reference evidence="3" key="1">
    <citation type="submission" date="2025-08" db="UniProtKB">
        <authorList>
            <consortium name="Ensembl"/>
        </authorList>
    </citation>
    <scope>IDENTIFICATION</scope>
</reference>
<proteinExistence type="predicted"/>
<evidence type="ECO:0000256" key="1">
    <source>
        <dbReference type="SAM" id="MobiDB-lite"/>
    </source>
</evidence>
<reference evidence="3" key="2">
    <citation type="submission" date="2025-09" db="UniProtKB">
        <authorList>
            <consortium name="Ensembl"/>
        </authorList>
    </citation>
    <scope>IDENTIFICATION</scope>
</reference>
<accession>A0A3Q3W2C7</accession>
<dbReference type="PANTHER" id="PTHR21557">
    <property type="entry name" value="CORDON-BLEU"/>
    <property type="match status" value="1"/>
</dbReference>
<keyword evidence="4" id="KW-1185">Reference proteome</keyword>
<dbReference type="OMA" id="QVSWCSE"/>
<dbReference type="GO" id="GO:0003785">
    <property type="term" value="F:actin monomer binding"/>
    <property type="evidence" value="ECO:0007669"/>
    <property type="project" value="InterPro"/>
</dbReference>